<keyword evidence="2" id="KW-1185">Reference proteome</keyword>
<dbReference type="RefSeq" id="WP_239674138.1">
    <property type="nucleotide sequence ID" value="NZ_CP049742.1"/>
</dbReference>
<dbReference type="KEGG" id="mcui:G8O30_06355"/>
<protein>
    <submittedName>
        <fullName evidence="1">YozD family protein</fullName>
    </submittedName>
</protein>
<organism evidence="1 2">
    <name type="scientific">Mangrovibacillus cuniculi</name>
    <dbReference type="NCBI Taxonomy" id="2593652"/>
    <lineage>
        <taxon>Bacteria</taxon>
        <taxon>Bacillati</taxon>
        <taxon>Bacillota</taxon>
        <taxon>Bacilli</taxon>
        <taxon>Bacillales</taxon>
        <taxon>Bacillaceae</taxon>
        <taxon>Mangrovibacillus</taxon>
    </lineage>
</organism>
<accession>A0A7S8HF72</accession>
<name>A0A7S8HF72_9BACI</name>
<dbReference type="Proteomes" id="UP000593626">
    <property type="component" value="Chromosome"/>
</dbReference>
<dbReference type="InterPro" id="IPR025545">
    <property type="entry name" value="YozD"/>
</dbReference>
<dbReference type="AlphaFoldDB" id="A0A7S8HF72"/>
<dbReference type="EMBL" id="CP049742">
    <property type="protein sequence ID" value="QPC46609.1"/>
    <property type="molecule type" value="Genomic_DNA"/>
</dbReference>
<evidence type="ECO:0000313" key="1">
    <source>
        <dbReference type="EMBL" id="QPC46609.1"/>
    </source>
</evidence>
<evidence type="ECO:0000313" key="2">
    <source>
        <dbReference type="Proteomes" id="UP000593626"/>
    </source>
</evidence>
<dbReference type="Pfam" id="PF14162">
    <property type="entry name" value="YozD"/>
    <property type="match status" value="1"/>
</dbReference>
<proteinExistence type="predicted"/>
<sequence>MREMEVIIDTEEMAEFFYQQLMKRGFVPTEDEVEELADIVFDYLIEKAIIDEFDE</sequence>
<reference evidence="1 2" key="1">
    <citation type="submission" date="2019-07" db="EMBL/GenBank/DDBJ databases">
        <title>Genome sequence of 2 isolates from Red Sea Mangroves.</title>
        <authorList>
            <person name="Sefrji F."/>
            <person name="Michoud G."/>
            <person name="Merlino G."/>
            <person name="Daffonchio D."/>
        </authorList>
    </citation>
    <scope>NUCLEOTIDE SEQUENCE [LARGE SCALE GENOMIC DNA]</scope>
    <source>
        <strain evidence="1 2">R1DC41</strain>
    </source>
</reference>
<gene>
    <name evidence="1" type="ORF">G8O30_06355</name>
</gene>